<dbReference type="GO" id="GO:0003700">
    <property type="term" value="F:DNA-binding transcription factor activity"/>
    <property type="evidence" value="ECO:0007669"/>
    <property type="project" value="InterPro"/>
</dbReference>
<evidence type="ECO:0000256" key="1">
    <source>
        <dbReference type="ARBA" id="ARBA00023125"/>
    </source>
</evidence>
<dbReference type="Gene3D" id="1.10.1660.10">
    <property type="match status" value="1"/>
</dbReference>
<comment type="caution">
    <text evidence="3">The sequence shown here is derived from an EMBL/GenBank/DDBJ whole genome shotgun (WGS) entry which is preliminary data.</text>
</comment>
<dbReference type="Pfam" id="PF13411">
    <property type="entry name" value="MerR_1"/>
    <property type="match status" value="1"/>
</dbReference>
<protein>
    <submittedName>
        <fullName evidence="3">MerR family transcriptional regulator</fullName>
    </submittedName>
</protein>
<proteinExistence type="predicted"/>
<dbReference type="InterPro" id="IPR047057">
    <property type="entry name" value="MerR_fam"/>
</dbReference>
<reference evidence="3 4" key="1">
    <citation type="submission" date="2020-05" db="EMBL/GenBank/DDBJ databases">
        <title>Nakamurella sp. DB0629 isolated from air conditioner.</title>
        <authorList>
            <person name="Kim D.H."/>
            <person name="Kim D.-U."/>
        </authorList>
    </citation>
    <scope>NUCLEOTIDE SEQUENCE [LARGE SCALE GENOMIC DNA]</scope>
    <source>
        <strain evidence="3 4">DB0629</strain>
    </source>
</reference>
<sequence length="257" mass="27903">MRISEVAGAAGTTPRAVRHYHRLGILPEPERRSNGYRDYGTADLLRLMRVRWLADAGVPLSAIPGVLRSASTGRSELVDDLSALVAGIADQQAKLARQQGILSGMLEAAVAGERVSPLPAPLVNAFDRMLAGAPDEQARRGVRHDREVFEAMALRGALDERVIDQFVAMTGDEQQLADAVQLTSRVMALQGKDPAAIQPEIDAVAALLLTHPMVRTLIGDLEELPAELGHDELMLFDPAQRALVRSMLTLLRKERGQ</sequence>
<dbReference type="SMART" id="SM00422">
    <property type="entry name" value="HTH_MERR"/>
    <property type="match status" value="1"/>
</dbReference>
<dbReference type="PANTHER" id="PTHR30204:SF93">
    <property type="entry name" value="HTH MERR-TYPE DOMAIN-CONTAINING PROTEIN"/>
    <property type="match status" value="1"/>
</dbReference>
<organism evidence="3 4">
    <name type="scientific">Nakamurella aerolata</name>
    <dbReference type="NCBI Taxonomy" id="1656892"/>
    <lineage>
        <taxon>Bacteria</taxon>
        <taxon>Bacillati</taxon>
        <taxon>Actinomycetota</taxon>
        <taxon>Actinomycetes</taxon>
        <taxon>Nakamurellales</taxon>
        <taxon>Nakamurellaceae</taxon>
        <taxon>Nakamurella</taxon>
    </lineage>
</organism>
<dbReference type="GO" id="GO:0003677">
    <property type="term" value="F:DNA binding"/>
    <property type="evidence" value="ECO:0007669"/>
    <property type="project" value="UniProtKB-KW"/>
</dbReference>
<dbReference type="Proteomes" id="UP000562984">
    <property type="component" value="Unassembled WGS sequence"/>
</dbReference>
<keyword evidence="1" id="KW-0238">DNA-binding</keyword>
<evidence type="ECO:0000313" key="3">
    <source>
        <dbReference type="EMBL" id="NNG37025.1"/>
    </source>
</evidence>
<keyword evidence="4" id="KW-1185">Reference proteome</keyword>
<dbReference type="RefSeq" id="WP_171200720.1">
    <property type="nucleotide sequence ID" value="NZ_JABEND010000009.1"/>
</dbReference>
<dbReference type="InterPro" id="IPR009061">
    <property type="entry name" value="DNA-bd_dom_put_sf"/>
</dbReference>
<dbReference type="AlphaFoldDB" id="A0A849A910"/>
<evidence type="ECO:0000313" key="4">
    <source>
        <dbReference type="Proteomes" id="UP000562984"/>
    </source>
</evidence>
<evidence type="ECO:0000259" key="2">
    <source>
        <dbReference type="PROSITE" id="PS50937"/>
    </source>
</evidence>
<dbReference type="EMBL" id="JABEND010000009">
    <property type="protein sequence ID" value="NNG37025.1"/>
    <property type="molecule type" value="Genomic_DNA"/>
</dbReference>
<dbReference type="PRINTS" id="PR00040">
    <property type="entry name" value="HTHMERR"/>
</dbReference>
<dbReference type="PANTHER" id="PTHR30204">
    <property type="entry name" value="REDOX-CYCLING DRUG-SENSING TRANSCRIPTIONAL ACTIVATOR SOXR"/>
    <property type="match status" value="1"/>
</dbReference>
<gene>
    <name evidence="3" type="ORF">HKD39_15170</name>
</gene>
<dbReference type="CDD" id="cd00592">
    <property type="entry name" value="HTH_MerR-like"/>
    <property type="match status" value="1"/>
</dbReference>
<name>A0A849A910_9ACTN</name>
<dbReference type="InterPro" id="IPR000551">
    <property type="entry name" value="MerR-type_HTH_dom"/>
</dbReference>
<dbReference type="PROSITE" id="PS50937">
    <property type="entry name" value="HTH_MERR_2"/>
    <property type="match status" value="1"/>
</dbReference>
<feature type="domain" description="HTH merR-type" evidence="2">
    <location>
        <begin position="1"/>
        <end position="69"/>
    </location>
</feature>
<accession>A0A849A910</accession>
<dbReference type="SUPFAM" id="SSF46955">
    <property type="entry name" value="Putative DNA-binding domain"/>
    <property type="match status" value="1"/>
</dbReference>